<dbReference type="PANTHER" id="PTHR30055:SF226">
    <property type="entry name" value="HTH-TYPE TRANSCRIPTIONAL REGULATOR PKSA"/>
    <property type="match status" value="1"/>
</dbReference>
<dbReference type="PANTHER" id="PTHR30055">
    <property type="entry name" value="HTH-TYPE TRANSCRIPTIONAL REGULATOR RUTR"/>
    <property type="match status" value="1"/>
</dbReference>
<evidence type="ECO:0000256" key="1">
    <source>
        <dbReference type="ARBA" id="ARBA00023125"/>
    </source>
</evidence>
<name>A0ABV4H0Z6_9ACTN</name>
<dbReference type="EMBL" id="JBGFTU010000010">
    <property type="protein sequence ID" value="MEZ0165242.1"/>
    <property type="molecule type" value="Genomic_DNA"/>
</dbReference>
<keyword evidence="5" id="KW-1185">Reference proteome</keyword>
<proteinExistence type="predicted"/>
<dbReference type="InterPro" id="IPR050109">
    <property type="entry name" value="HTH-type_TetR-like_transc_reg"/>
</dbReference>
<keyword evidence="1 2" id="KW-0238">DNA-binding</keyword>
<reference evidence="4 5" key="1">
    <citation type="submission" date="2024-07" db="EMBL/GenBank/DDBJ databases">
        <authorList>
            <person name="Thanompreechachai J."/>
            <person name="Duangmal K."/>
        </authorList>
    </citation>
    <scope>NUCLEOTIDE SEQUENCE [LARGE SCALE GENOMIC DNA]</scope>
    <source>
        <strain evidence="4 5">LSe6-4</strain>
    </source>
</reference>
<accession>A0ABV4H0Z6</accession>
<dbReference type="InterPro" id="IPR009057">
    <property type="entry name" value="Homeodomain-like_sf"/>
</dbReference>
<dbReference type="Proteomes" id="UP001565927">
    <property type="component" value="Unassembled WGS sequence"/>
</dbReference>
<dbReference type="SUPFAM" id="SSF46689">
    <property type="entry name" value="Homeodomain-like"/>
    <property type="match status" value="1"/>
</dbReference>
<dbReference type="SUPFAM" id="SSF48498">
    <property type="entry name" value="Tetracyclin repressor-like, C-terminal domain"/>
    <property type="match status" value="1"/>
</dbReference>
<dbReference type="InterPro" id="IPR001647">
    <property type="entry name" value="HTH_TetR"/>
</dbReference>
<gene>
    <name evidence="4" type="ORF">AB2L27_10780</name>
</gene>
<comment type="caution">
    <text evidence="4">The sequence shown here is derived from an EMBL/GenBank/DDBJ whole genome shotgun (WGS) entry which is preliminary data.</text>
</comment>
<dbReference type="PROSITE" id="PS50977">
    <property type="entry name" value="HTH_TETR_2"/>
    <property type="match status" value="1"/>
</dbReference>
<feature type="domain" description="HTH tetR-type" evidence="3">
    <location>
        <begin position="11"/>
        <end position="71"/>
    </location>
</feature>
<dbReference type="InterPro" id="IPR036271">
    <property type="entry name" value="Tet_transcr_reg_TetR-rel_C_sf"/>
</dbReference>
<evidence type="ECO:0000256" key="2">
    <source>
        <dbReference type="PROSITE-ProRule" id="PRU00335"/>
    </source>
</evidence>
<dbReference type="Gene3D" id="1.10.357.10">
    <property type="entry name" value="Tetracycline Repressor, domain 2"/>
    <property type="match status" value="1"/>
</dbReference>
<feature type="DNA-binding region" description="H-T-H motif" evidence="2">
    <location>
        <begin position="34"/>
        <end position="53"/>
    </location>
</feature>
<dbReference type="Pfam" id="PF00440">
    <property type="entry name" value="TetR_N"/>
    <property type="match status" value="1"/>
</dbReference>
<evidence type="ECO:0000313" key="5">
    <source>
        <dbReference type="Proteomes" id="UP001565927"/>
    </source>
</evidence>
<protein>
    <submittedName>
        <fullName evidence="4">TetR/AcrR family transcriptional regulator</fullName>
    </submittedName>
</protein>
<evidence type="ECO:0000259" key="3">
    <source>
        <dbReference type="PROSITE" id="PS50977"/>
    </source>
</evidence>
<dbReference type="RefSeq" id="WP_370441462.1">
    <property type="nucleotide sequence ID" value="NZ_JBGFTU010000010.1"/>
</dbReference>
<organism evidence="4 5">
    <name type="scientific">Kineococcus halophytocola</name>
    <dbReference type="NCBI Taxonomy" id="3234027"/>
    <lineage>
        <taxon>Bacteria</taxon>
        <taxon>Bacillati</taxon>
        <taxon>Actinomycetota</taxon>
        <taxon>Actinomycetes</taxon>
        <taxon>Kineosporiales</taxon>
        <taxon>Kineosporiaceae</taxon>
        <taxon>Kineococcus</taxon>
    </lineage>
</organism>
<dbReference type="PRINTS" id="PR00455">
    <property type="entry name" value="HTHTETR"/>
</dbReference>
<evidence type="ECO:0000313" key="4">
    <source>
        <dbReference type="EMBL" id="MEZ0165242.1"/>
    </source>
</evidence>
<sequence length="221" mass="23382">MAAPRPRRSPGATRAELIAATARVMSREGVAATTTRRIAEEAGVPLGTVHYWFSSKDALLREVAAVHLEEVRSAGRDAPVAGEVDGDGGRAAEEAFARLRAALSAEEAFDTGRRLALYELTTWSLRTQGQTGTAREQYRAMRAAARSLCEPWMRAHGPSAPAAGAGQVDERRLEALSALVVAFFDGLALSELADPEGTPSDAVLELFSALIGAWVADSPPG</sequence>